<keyword evidence="3" id="KW-1185">Reference proteome</keyword>
<gene>
    <name evidence="2" type="ORF">W908_04590</name>
</gene>
<proteinExistence type="predicted"/>
<protein>
    <submittedName>
        <fullName evidence="2">Uncharacterized protein</fullName>
    </submittedName>
</protein>
<accession>A0A0M4M1R8</accession>
<keyword evidence="1" id="KW-0472">Membrane</keyword>
<keyword evidence="1" id="KW-0812">Transmembrane</keyword>
<name>A0A0M4M1R8_9GAMM</name>
<feature type="transmembrane region" description="Helical" evidence="1">
    <location>
        <begin position="6"/>
        <end position="27"/>
    </location>
</feature>
<dbReference type="EMBL" id="CP006911">
    <property type="protein sequence ID" value="ALE02699.1"/>
    <property type="molecule type" value="Genomic_DNA"/>
</dbReference>
<evidence type="ECO:0000313" key="2">
    <source>
        <dbReference type="EMBL" id="ALE02699.1"/>
    </source>
</evidence>
<dbReference type="AlphaFoldDB" id="A0A0M4M1R8"/>
<organism evidence="2 3">
    <name type="scientific">Candidatus Pseudothioglobus singularis PS1</name>
    <dbReference type="NCBI Taxonomy" id="1125411"/>
    <lineage>
        <taxon>Bacteria</taxon>
        <taxon>Pseudomonadati</taxon>
        <taxon>Pseudomonadota</taxon>
        <taxon>Gammaproteobacteria</taxon>
        <taxon>Candidatus Pseudothioglobaceae</taxon>
        <taxon>Candidatus Pseudothioglobus</taxon>
    </lineage>
</organism>
<evidence type="ECO:0000256" key="1">
    <source>
        <dbReference type="SAM" id="Phobius"/>
    </source>
</evidence>
<dbReference type="KEGG" id="tsn:W908_04590"/>
<dbReference type="Proteomes" id="UP000068905">
    <property type="component" value="Chromosome"/>
</dbReference>
<sequence>MGFWIEIVVIALLLAMLINLQRIYLLMKNKNGI</sequence>
<evidence type="ECO:0000313" key="3">
    <source>
        <dbReference type="Proteomes" id="UP000068905"/>
    </source>
</evidence>
<reference evidence="2 3" key="1">
    <citation type="journal article" date="2015" name="Genome Announc.">
        <title>Genome Sequence of 'Candidatus Thioglobus singularis' Strain PS1, a Mixotroph from the SUP05 Clade of Marine Gammaproteobacteria.</title>
        <authorList>
            <person name="Marshall K.T."/>
            <person name="Morris R.M."/>
        </authorList>
    </citation>
    <scope>NUCLEOTIDE SEQUENCE [LARGE SCALE GENOMIC DNA]</scope>
    <source>
        <strain evidence="2 3">PS1</strain>
    </source>
</reference>
<keyword evidence="1" id="KW-1133">Transmembrane helix</keyword>